<dbReference type="PANTHER" id="PTHR33223">
    <property type="entry name" value="CCHC-TYPE DOMAIN-CONTAINING PROTEIN"/>
    <property type="match status" value="1"/>
</dbReference>
<organism evidence="3 4">
    <name type="scientific">Anisodus acutangulus</name>
    <dbReference type="NCBI Taxonomy" id="402998"/>
    <lineage>
        <taxon>Eukaryota</taxon>
        <taxon>Viridiplantae</taxon>
        <taxon>Streptophyta</taxon>
        <taxon>Embryophyta</taxon>
        <taxon>Tracheophyta</taxon>
        <taxon>Spermatophyta</taxon>
        <taxon>Magnoliopsida</taxon>
        <taxon>eudicotyledons</taxon>
        <taxon>Gunneridae</taxon>
        <taxon>Pentapetalae</taxon>
        <taxon>asterids</taxon>
        <taxon>lamiids</taxon>
        <taxon>Solanales</taxon>
        <taxon>Solanaceae</taxon>
        <taxon>Solanoideae</taxon>
        <taxon>Hyoscyameae</taxon>
        <taxon>Anisodus</taxon>
    </lineage>
</organism>
<dbReference type="Proteomes" id="UP001152561">
    <property type="component" value="Unassembled WGS sequence"/>
</dbReference>
<reference evidence="4" key="1">
    <citation type="journal article" date="2023" name="Proc. Natl. Acad. Sci. U.S.A.">
        <title>Genomic and structural basis for evolution of tropane alkaloid biosynthesis.</title>
        <authorList>
            <person name="Wanga Y.-J."/>
            <person name="Taina T."/>
            <person name="Yua J.-Y."/>
            <person name="Lia J."/>
            <person name="Xua B."/>
            <person name="Chenc J."/>
            <person name="D'Auriad J.C."/>
            <person name="Huanga J.-P."/>
            <person name="Huanga S.-X."/>
        </authorList>
    </citation>
    <scope>NUCLEOTIDE SEQUENCE [LARGE SCALE GENOMIC DNA]</scope>
    <source>
        <strain evidence="4">cv. KIB-2019</strain>
    </source>
</reference>
<evidence type="ECO:0000259" key="2">
    <source>
        <dbReference type="Pfam" id="PF03732"/>
    </source>
</evidence>
<keyword evidence="4" id="KW-1185">Reference proteome</keyword>
<sequence length="265" mass="30621">MQSRKGADNLVPLNPEIEKACKQNRRNKRASISTKEMANRQNNDGLNREVPEMVQEQAQNPVGELNNFYQLEGKSLYDAWERFKELQRKCPHHGLEQWMLVHNFYNGLCGTTHTIIDAAARWTFMSKSANEAHELLEDMTTNNHQWSDERLTYNKNVAGVHELDVITALTAQVASLTKQLQQNTVSANVVHMQMVCEICRGPHTFDRCTTMDPNNVPMDQAQVQAVENFQRPYNNPFSNTYNLGWRNHPNVLWRNDQHQQAQFQG</sequence>
<comment type="caution">
    <text evidence="3">The sequence shown here is derived from an EMBL/GenBank/DDBJ whole genome shotgun (WGS) entry which is preliminary data.</text>
</comment>
<feature type="compositionally biased region" description="Polar residues" evidence="1">
    <location>
        <begin position="30"/>
        <end position="45"/>
    </location>
</feature>
<accession>A0A9Q1LHZ9</accession>
<gene>
    <name evidence="3" type="ORF">K7X08_016649</name>
</gene>
<dbReference type="AlphaFoldDB" id="A0A9Q1LHZ9"/>
<dbReference type="Pfam" id="PF03732">
    <property type="entry name" value="Retrotrans_gag"/>
    <property type="match status" value="1"/>
</dbReference>
<protein>
    <recommendedName>
        <fullName evidence="2">Retrotransposon gag domain-containing protein</fullName>
    </recommendedName>
</protein>
<dbReference type="PANTHER" id="PTHR33223:SF11">
    <property type="entry name" value="ELEMENT PROTEIN, PUTATIVE-RELATED"/>
    <property type="match status" value="1"/>
</dbReference>
<dbReference type="OrthoDB" id="1305902at2759"/>
<proteinExistence type="predicted"/>
<dbReference type="InterPro" id="IPR005162">
    <property type="entry name" value="Retrotrans_gag_dom"/>
</dbReference>
<evidence type="ECO:0000313" key="3">
    <source>
        <dbReference type="EMBL" id="KAJ8534921.1"/>
    </source>
</evidence>
<name>A0A9Q1LHZ9_9SOLA</name>
<evidence type="ECO:0000313" key="4">
    <source>
        <dbReference type="Proteomes" id="UP001152561"/>
    </source>
</evidence>
<feature type="domain" description="Retrotransposon gag" evidence="2">
    <location>
        <begin position="62"/>
        <end position="108"/>
    </location>
</feature>
<dbReference type="EMBL" id="JAJAGQ010000019">
    <property type="protein sequence ID" value="KAJ8534921.1"/>
    <property type="molecule type" value="Genomic_DNA"/>
</dbReference>
<evidence type="ECO:0000256" key="1">
    <source>
        <dbReference type="SAM" id="MobiDB-lite"/>
    </source>
</evidence>
<feature type="region of interest" description="Disordered" evidence="1">
    <location>
        <begin position="22"/>
        <end position="47"/>
    </location>
</feature>